<dbReference type="GO" id="GO:0051267">
    <property type="term" value="F:CP2 mannose-ethanolamine phosphotransferase activity"/>
    <property type="evidence" value="ECO:0007669"/>
    <property type="project" value="TreeGrafter"/>
</dbReference>
<dbReference type="InterPro" id="IPR039527">
    <property type="entry name" value="PIGG/GPI7"/>
</dbReference>
<dbReference type="PANTHER" id="PTHR23072:SF0">
    <property type="entry name" value="GPI ETHANOLAMINE PHOSPHATE TRANSFERASE 2"/>
    <property type="match status" value="1"/>
</dbReference>
<evidence type="ECO:0000259" key="13">
    <source>
        <dbReference type="Pfam" id="PF19316"/>
    </source>
</evidence>
<comment type="pathway">
    <text evidence="2">Glycolipid biosynthesis; glycosylphosphatidylinositol-anchor biosynthesis.</text>
</comment>
<organism evidence="14 15">
    <name type="scientific">Ceutorhynchus assimilis</name>
    <name type="common">cabbage seed weevil</name>
    <dbReference type="NCBI Taxonomy" id="467358"/>
    <lineage>
        <taxon>Eukaryota</taxon>
        <taxon>Metazoa</taxon>
        <taxon>Ecdysozoa</taxon>
        <taxon>Arthropoda</taxon>
        <taxon>Hexapoda</taxon>
        <taxon>Insecta</taxon>
        <taxon>Pterygota</taxon>
        <taxon>Neoptera</taxon>
        <taxon>Endopterygota</taxon>
        <taxon>Coleoptera</taxon>
        <taxon>Polyphaga</taxon>
        <taxon>Cucujiformia</taxon>
        <taxon>Curculionidae</taxon>
        <taxon>Ceutorhynchinae</taxon>
        <taxon>Ceutorhynchus</taxon>
    </lineage>
</organism>
<feature type="transmembrane region" description="Helical" evidence="11">
    <location>
        <begin position="517"/>
        <end position="534"/>
    </location>
</feature>
<dbReference type="GO" id="GO:0006506">
    <property type="term" value="P:GPI anchor biosynthetic process"/>
    <property type="evidence" value="ECO:0007669"/>
    <property type="project" value="UniProtKB-KW"/>
</dbReference>
<evidence type="ECO:0000256" key="3">
    <source>
        <dbReference type="ARBA" id="ARBA00005315"/>
    </source>
</evidence>
<keyword evidence="5" id="KW-0808">Transferase</keyword>
<dbReference type="Pfam" id="PF19316">
    <property type="entry name" value="PIGO_PIGG"/>
    <property type="match status" value="1"/>
</dbReference>
<feature type="domain" description="GPI ethanolamine phosphate transferase 2 C-terminal" evidence="13">
    <location>
        <begin position="635"/>
        <end position="778"/>
    </location>
</feature>
<reference evidence="14" key="1">
    <citation type="submission" date="2022-01" db="EMBL/GenBank/DDBJ databases">
        <authorList>
            <person name="King R."/>
        </authorList>
    </citation>
    <scope>NUCLEOTIDE SEQUENCE</scope>
</reference>
<keyword evidence="4" id="KW-0337">GPI-anchor biosynthesis</keyword>
<evidence type="ECO:0000256" key="7">
    <source>
        <dbReference type="ARBA" id="ARBA00022824"/>
    </source>
</evidence>
<sequence length="805" mass="93203">MFHFTTLLLLSLLLFLYGFFPLPNNIGKFPNSPPNSIGNIVLNNKTYKPHFQKTVLIIIDALRWDFATPALMPLTMQLTEKQGCINKIRVESPTVTLPRIKALTTGSIPQYIDLIRNLASSEILSDSWLHSAKDYGLKIVFYGDNTWEKLFPNFFSRSEGTTSFFVWDFVEVDNNVTKNVNWELERTDWDVMILHYLGLDHIGHVLGPFSNRMTPKLQEMDQIIYKIYEKTRHSNTVILVTGDHGMRDAGGHGGTSYPEVTVPLITINHNCKSSAFLQTDIPANLAILLGLNIPSTSIGKVNKDFLNHLNIEEYLYAVRYNTEILLKKNNLCENIFDNATNFHENFLMNNNPIDANEALNLYQNCSKQITEELYRASSKQNLHSLILAVILMLNILFLVMLNLFSLNKFNLEIVFLYSVFIFQFFEVLFGFILIILIVFALVKLKFVLNYLKFLVSFNFLQIFLIFTSILQPITFISTSFIEEEHYFWIYVSVTLVLIMFIHELSQINVAMLKSIKNFNFLKLLLVLLVIRFSMDLNSTTENSVQNDNNWANILIKDENYLLHQTFFIINLLSIFLIVKSNECSLINISCIINLTSIFILKSTPYHNALLGKLIWGQLLLKKIVSNFSWRNVWILVACLLIKPHNVILLPFAVLCADSLKSKLQKTEFLSITSYILSNCFYFLQGHRNSLASVDISIGYTGLNDYYPFLVITQVLIHTYTFPVLFQLIFVQQIPSYNKRKLFWQVLLVLRVSVVLCTSIVIIFFRHHLFVWSVFAPKLFIESVHTGFLFIEICLWYFFIYLKKVF</sequence>
<dbReference type="OrthoDB" id="272139at2759"/>
<accession>A0A9N9MI30</accession>
<proteinExistence type="inferred from homology"/>
<feature type="chain" id="PRO_5040428200" description="GPI ethanolamine phosphate transferase 2 C-terminal domain-containing protein" evidence="12">
    <location>
        <begin position="19"/>
        <end position="805"/>
    </location>
</feature>
<gene>
    <name evidence="14" type="ORF">CEUTPL_LOCUS5326</name>
</gene>
<feature type="transmembrane region" description="Helical" evidence="11">
    <location>
        <begin position="668"/>
        <end position="685"/>
    </location>
</feature>
<feature type="signal peptide" evidence="12">
    <location>
        <begin position="1"/>
        <end position="18"/>
    </location>
</feature>
<dbReference type="Proteomes" id="UP001152799">
    <property type="component" value="Chromosome 2"/>
</dbReference>
<keyword evidence="10" id="KW-0325">Glycoprotein</keyword>
<keyword evidence="7" id="KW-0256">Endoplasmic reticulum</keyword>
<keyword evidence="6 11" id="KW-0812">Transmembrane</keyword>
<evidence type="ECO:0000256" key="2">
    <source>
        <dbReference type="ARBA" id="ARBA00004687"/>
    </source>
</evidence>
<feature type="transmembrane region" description="Helical" evidence="11">
    <location>
        <begin position="454"/>
        <end position="481"/>
    </location>
</feature>
<feature type="transmembrane region" description="Helical" evidence="11">
    <location>
        <begin position="784"/>
        <end position="801"/>
    </location>
</feature>
<evidence type="ECO:0000256" key="9">
    <source>
        <dbReference type="ARBA" id="ARBA00023136"/>
    </source>
</evidence>
<evidence type="ECO:0000256" key="10">
    <source>
        <dbReference type="ARBA" id="ARBA00023180"/>
    </source>
</evidence>
<dbReference type="CDD" id="cd16024">
    <property type="entry name" value="GPI_EPT_2"/>
    <property type="match status" value="1"/>
</dbReference>
<comment type="subcellular location">
    <subcellularLocation>
        <location evidence="1">Endoplasmic reticulum membrane</location>
        <topology evidence="1">Multi-pass membrane protein</topology>
    </subcellularLocation>
</comment>
<feature type="transmembrane region" description="Helical" evidence="11">
    <location>
        <begin position="560"/>
        <end position="578"/>
    </location>
</feature>
<evidence type="ECO:0000256" key="8">
    <source>
        <dbReference type="ARBA" id="ARBA00022989"/>
    </source>
</evidence>
<evidence type="ECO:0000256" key="4">
    <source>
        <dbReference type="ARBA" id="ARBA00022502"/>
    </source>
</evidence>
<comment type="similarity">
    <text evidence="3">Belongs to the PIGG/PIGN/PIGO family. PIGG subfamily.</text>
</comment>
<feature type="transmembrane region" description="Helical" evidence="11">
    <location>
        <begin position="416"/>
        <end position="442"/>
    </location>
</feature>
<feature type="transmembrane region" description="Helical" evidence="11">
    <location>
        <begin position="741"/>
        <end position="764"/>
    </location>
</feature>
<feature type="transmembrane region" description="Helical" evidence="11">
    <location>
        <begin position="385"/>
        <end position="404"/>
    </location>
</feature>
<feature type="transmembrane region" description="Helical" evidence="11">
    <location>
        <begin position="632"/>
        <end position="656"/>
    </location>
</feature>
<name>A0A9N9MI30_9CUCU</name>
<evidence type="ECO:0000256" key="1">
    <source>
        <dbReference type="ARBA" id="ARBA00004477"/>
    </source>
</evidence>
<dbReference type="Pfam" id="PF01663">
    <property type="entry name" value="Phosphodiest"/>
    <property type="match status" value="1"/>
</dbReference>
<dbReference type="AlphaFoldDB" id="A0A9N9MI30"/>
<keyword evidence="12" id="KW-0732">Signal</keyword>
<evidence type="ECO:0000256" key="12">
    <source>
        <dbReference type="SAM" id="SignalP"/>
    </source>
</evidence>
<dbReference type="InterPro" id="IPR045687">
    <property type="entry name" value="PIGG/GPI7_C"/>
</dbReference>
<feature type="transmembrane region" description="Helical" evidence="11">
    <location>
        <begin position="487"/>
        <end position="505"/>
    </location>
</feature>
<dbReference type="PANTHER" id="PTHR23072">
    <property type="entry name" value="PHOSPHATIDYLINOSITOL GLYCAN-RELATED"/>
    <property type="match status" value="1"/>
</dbReference>
<dbReference type="SUPFAM" id="SSF53649">
    <property type="entry name" value="Alkaline phosphatase-like"/>
    <property type="match status" value="1"/>
</dbReference>
<dbReference type="GO" id="GO:0005789">
    <property type="term" value="C:endoplasmic reticulum membrane"/>
    <property type="evidence" value="ECO:0007669"/>
    <property type="project" value="UniProtKB-SubCell"/>
</dbReference>
<dbReference type="EMBL" id="OU892278">
    <property type="protein sequence ID" value="CAG9764693.1"/>
    <property type="molecule type" value="Genomic_DNA"/>
</dbReference>
<feature type="transmembrane region" description="Helical" evidence="11">
    <location>
        <begin position="705"/>
        <end position="729"/>
    </location>
</feature>
<dbReference type="InterPro" id="IPR002591">
    <property type="entry name" value="Phosphodiest/P_Trfase"/>
</dbReference>
<keyword evidence="9 11" id="KW-0472">Membrane</keyword>
<feature type="transmembrane region" description="Helical" evidence="11">
    <location>
        <begin position="585"/>
        <end position="603"/>
    </location>
</feature>
<evidence type="ECO:0000313" key="15">
    <source>
        <dbReference type="Proteomes" id="UP001152799"/>
    </source>
</evidence>
<evidence type="ECO:0000256" key="11">
    <source>
        <dbReference type="SAM" id="Phobius"/>
    </source>
</evidence>
<dbReference type="InterPro" id="IPR017850">
    <property type="entry name" value="Alkaline_phosphatase_core_sf"/>
</dbReference>
<dbReference type="Gene3D" id="3.40.720.10">
    <property type="entry name" value="Alkaline Phosphatase, subunit A"/>
    <property type="match status" value="1"/>
</dbReference>
<evidence type="ECO:0000313" key="14">
    <source>
        <dbReference type="EMBL" id="CAG9764693.1"/>
    </source>
</evidence>
<keyword evidence="15" id="KW-1185">Reference proteome</keyword>
<evidence type="ECO:0000256" key="6">
    <source>
        <dbReference type="ARBA" id="ARBA00022692"/>
    </source>
</evidence>
<protein>
    <recommendedName>
        <fullName evidence="13">GPI ethanolamine phosphate transferase 2 C-terminal domain-containing protein</fullName>
    </recommendedName>
</protein>
<keyword evidence="8 11" id="KW-1133">Transmembrane helix</keyword>
<evidence type="ECO:0000256" key="5">
    <source>
        <dbReference type="ARBA" id="ARBA00022679"/>
    </source>
</evidence>
<dbReference type="InterPro" id="IPR037674">
    <property type="entry name" value="PIG-G_N"/>
</dbReference>